<proteinExistence type="predicted"/>
<name>A0A9N9CRN3_9GLOM</name>
<sequence length="67" mass="7410">MDSQDDNFFISSFAQSNPPQTCNDLNERLENDEQSDSLNYLSSEAEEEVSVSTSASVSENKLVSNKS</sequence>
<feature type="non-terminal residue" evidence="2">
    <location>
        <position position="67"/>
    </location>
</feature>
<organism evidence="2 3">
    <name type="scientific">Dentiscutata erythropus</name>
    <dbReference type="NCBI Taxonomy" id="1348616"/>
    <lineage>
        <taxon>Eukaryota</taxon>
        <taxon>Fungi</taxon>
        <taxon>Fungi incertae sedis</taxon>
        <taxon>Mucoromycota</taxon>
        <taxon>Glomeromycotina</taxon>
        <taxon>Glomeromycetes</taxon>
        <taxon>Diversisporales</taxon>
        <taxon>Gigasporaceae</taxon>
        <taxon>Dentiscutata</taxon>
    </lineage>
</organism>
<evidence type="ECO:0000256" key="1">
    <source>
        <dbReference type="SAM" id="MobiDB-lite"/>
    </source>
</evidence>
<dbReference type="Proteomes" id="UP000789405">
    <property type="component" value="Unassembled WGS sequence"/>
</dbReference>
<keyword evidence="3" id="KW-1185">Reference proteome</keyword>
<dbReference type="AlphaFoldDB" id="A0A9N9CRN3"/>
<gene>
    <name evidence="2" type="ORF">DERYTH_LOCUS8109</name>
</gene>
<evidence type="ECO:0000313" key="3">
    <source>
        <dbReference type="Proteomes" id="UP000789405"/>
    </source>
</evidence>
<feature type="region of interest" description="Disordered" evidence="1">
    <location>
        <begin position="41"/>
        <end position="67"/>
    </location>
</feature>
<evidence type="ECO:0000313" key="2">
    <source>
        <dbReference type="EMBL" id="CAG8610456.1"/>
    </source>
</evidence>
<feature type="compositionally biased region" description="Low complexity" evidence="1">
    <location>
        <begin position="50"/>
        <end position="59"/>
    </location>
</feature>
<accession>A0A9N9CRN3</accession>
<protein>
    <submittedName>
        <fullName evidence="2">21506_t:CDS:1</fullName>
    </submittedName>
</protein>
<dbReference type="EMBL" id="CAJVPY010004112">
    <property type="protein sequence ID" value="CAG8610456.1"/>
    <property type="molecule type" value="Genomic_DNA"/>
</dbReference>
<reference evidence="2" key="1">
    <citation type="submission" date="2021-06" db="EMBL/GenBank/DDBJ databases">
        <authorList>
            <person name="Kallberg Y."/>
            <person name="Tangrot J."/>
            <person name="Rosling A."/>
        </authorList>
    </citation>
    <scope>NUCLEOTIDE SEQUENCE</scope>
    <source>
        <strain evidence="2">MA453B</strain>
    </source>
</reference>
<feature type="region of interest" description="Disordered" evidence="1">
    <location>
        <begin position="1"/>
        <end position="26"/>
    </location>
</feature>
<comment type="caution">
    <text evidence="2">The sequence shown here is derived from an EMBL/GenBank/DDBJ whole genome shotgun (WGS) entry which is preliminary data.</text>
</comment>
<feature type="compositionally biased region" description="Polar residues" evidence="1">
    <location>
        <begin position="9"/>
        <end position="24"/>
    </location>
</feature>